<feature type="coiled-coil region" evidence="1">
    <location>
        <begin position="738"/>
        <end position="772"/>
    </location>
</feature>
<feature type="coiled-coil region" evidence="1">
    <location>
        <begin position="444"/>
        <end position="488"/>
    </location>
</feature>
<dbReference type="RefSeq" id="WP_159344982.1">
    <property type="nucleotide sequence ID" value="NZ_JBALOT010000051.1"/>
</dbReference>
<dbReference type="InterPro" id="IPR013496">
    <property type="entry name" value="CHP02680"/>
</dbReference>
<feature type="compositionally biased region" description="Basic and acidic residues" evidence="2">
    <location>
        <begin position="947"/>
        <end position="960"/>
    </location>
</feature>
<evidence type="ECO:0000313" key="3">
    <source>
        <dbReference type="EMBL" id="KAF0824187.1"/>
    </source>
</evidence>
<dbReference type="Pfam" id="PF13558">
    <property type="entry name" value="SbcC_Walker_B"/>
    <property type="match status" value="1"/>
</dbReference>
<dbReference type="SUPFAM" id="SSF52540">
    <property type="entry name" value="P-loop containing nucleoside triphosphate hydrolases"/>
    <property type="match status" value="2"/>
</dbReference>
<comment type="caution">
    <text evidence="3">The sequence shown here is derived from an EMBL/GenBank/DDBJ whole genome shotgun (WGS) entry which is preliminary data.</text>
</comment>
<feature type="region of interest" description="Disordered" evidence="2">
    <location>
        <begin position="936"/>
        <end position="960"/>
    </location>
</feature>
<evidence type="ECO:0000256" key="2">
    <source>
        <dbReference type="SAM" id="MobiDB-lite"/>
    </source>
</evidence>
<reference evidence="3 4" key="1">
    <citation type="journal article" date="2020" name="G3 (Bethesda)">
        <title>Whole Genome Sequencing and Comparative Genomics of Two Nematicidal Bacillus Strains Reveals a Wide Range of Possible Virulence Factors.</title>
        <authorList>
            <person name="Susic N."/>
            <person name="Janezic S."/>
            <person name="Rupnik M."/>
            <person name="Geric Stare B."/>
        </authorList>
    </citation>
    <scope>NUCLEOTIDE SEQUENCE [LARGE SCALE GENOMIC DNA]</scope>
    <source>
        <strain evidence="3 4">I-1582</strain>
    </source>
</reference>
<protein>
    <recommendedName>
        <fullName evidence="5">TIGR02680 family protein</fullName>
    </recommendedName>
</protein>
<keyword evidence="1" id="KW-0175">Coiled coil</keyword>
<dbReference type="EMBL" id="VDEM01000018">
    <property type="protein sequence ID" value="KAF0824187.1"/>
    <property type="molecule type" value="Genomic_DNA"/>
</dbReference>
<feature type="compositionally biased region" description="Polar residues" evidence="2">
    <location>
        <begin position="936"/>
        <end position="946"/>
    </location>
</feature>
<feature type="coiled-coil region" evidence="1">
    <location>
        <begin position="287"/>
        <end position="371"/>
    </location>
</feature>
<gene>
    <name evidence="3" type="ORF">KIS1582_2002</name>
</gene>
<accession>A0A800MXA4</accession>
<proteinExistence type="predicted"/>
<dbReference type="InterPro" id="IPR027417">
    <property type="entry name" value="P-loop_NTPase"/>
</dbReference>
<dbReference type="NCBIfam" id="TIGR02680">
    <property type="entry name" value="TIGR02680 family protein"/>
    <property type="match status" value="1"/>
</dbReference>
<sequence>MEDKWKLNRAGLFNFWYYDNEVFDFEDGKLLLRGSNGSGKSVTMQSILPVLLDGKKSPDRLDPFGSRSRRMADYLLGEKEISNRDERTGYLYLEYKKEHTEQYLTTGMGMQAKRNQTLKSWGFVITDNRRIGRDLELFKWASQDGKRVKFPRSQTELETVIGSGGEVVSSNKEYMALVNKYIFGFETLEAYDDLIKLLIQLRSPKLSKEFKPTVIYEILEEALPPLTDEDLRYLSDSIEQMDQTKQQMEQLDREVKALSKLKDSYGHYNQRILMDKLNDWAQSHNRRKKEENEVSGLEEELQRLAFEISELTSQRQSLFILQDTLEEKQKRLATHEVFRLEEELERKQEAYRELQGEIKFREDRIADMARKERNIRNMLDSFELSFAEKEVELREAVEDLSYEADESAFSQHEQNIEDFMRRQQKEPFSFDLWKKEIVQHTSRLEKALRELYKQESAMKKLEEKNRELGEAQKERDLAQDEERKWRETLSEEKQKLIYSIHKWTETHTHYQIEPSTLQEMTRLIDDLYTHAEYEDVKEKLLPALYQYEDSIRAQQSKAAFSQEEAERELGDLQKEWEFRKAQRDPEPHRDEATIKARQVLEEQSVDYASLYEVVEFQPHVPAEVQNRLESALAETGILDAILTTEEISLKHDRILKAEPKLLSHTLADYLQPDDKQTFIPSEYVQEILQSIEMDGEAPVHFGEDGTYQFASLKGHAMPLQEVRFIGREARKRYREELIAGLEEQMNTLRAKLKELSGEQVLLEDKLNESRKAWSQFPLSSDVKTSYNEMKKAEDRVVLWLGQISRITSYVSELDRELQRIKSELFRLTEGISLPLSAESYQTAISNSRKYEKALDSIHREHEALIRIIRDIAREQENLREVQEDLDKYRGELAIKEESLEKTELGISNIQQQLQLAGAEEVRREIRDTATALSQAKSELSRISEQLPQKKEKQNNTTDRLTERKEANRFWKQLETAWEKALRLDWSRGLFGDRTEVFEPHRLRQYERVISKEKTAKERVHLESHLTSLYHSLQPDLIEHKMRLYTSAPDIPEWMKEVSQEEWKPLVEQWIAKNTRNVIEFDQRGVKISPDDLHDAISREWSLQENRLDEMDKKLYEEILLNAVGQKLRGRIRRAEKWTEKMKGLMESRDTSSGLKFSIRWRPRTADADQELDTNELVRLLKQDAKLLNDNDLEKITNHFRSKIMAAKAWLEEKGEGQTLLQVLKMVLDYRKWFSFVLYFERPNEPRRELTNHNFFKFSGGEKAMAMYIPLFTACYSRYQEAAPHAPFVISLDEAFAGVDENNIKEMFEIVEQLGFNYIMNSQVLWGDYETVDSLSVCELVRPKNADFVTVIRYIWDGQSLNMEMPEEAGLL</sequence>
<evidence type="ECO:0008006" key="5">
    <source>
        <dbReference type="Google" id="ProtNLM"/>
    </source>
</evidence>
<organism evidence="3 4">
    <name type="scientific">Cytobacillus firmus</name>
    <name type="common">Bacillus firmus</name>
    <dbReference type="NCBI Taxonomy" id="1399"/>
    <lineage>
        <taxon>Bacteria</taxon>
        <taxon>Bacillati</taxon>
        <taxon>Bacillota</taxon>
        <taxon>Bacilli</taxon>
        <taxon>Bacillales</taxon>
        <taxon>Bacillaceae</taxon>
        <taxon>Cytobacillus</taxon>
    </lineage>
</organism>
<dbReference type="Gene3D" id="3.40.50.300">
    <property type="entry name" value="P-loop containing nucleotide triphosphate hydrolases"/>
    <property type="match status" value="2"/>
</dbReference>
<dbReference type="OrthoDB" id="9776649at2"/>
<name>A0A800MXA4_CYTFI</name>
<evidence type="ECO:0000256" key="1">
    <source>
        <dbReference type="SAM" id="Coils"/>
    </source>
</evidence>
<feature type="coiled-coil region" evidence="1">
    <location>
        <begin position="234"/>
        <end position="261"/>
    </location>
</feature>
<dbReference type="Proteomes" id="UP000465778">
    <property type="component" value="Unassembled WGS sequence"/>
</dbReference>
<evidence type="ECO:0000313" key="4">
    <source>
        <dbReference type="Proteomes" id="UP000465778"/>
    </source>
</evidence>